<evidence type="ECO:0000256" key="1">
    <source>
        <dbReference type="ARBA" id="ARBA00022443"/>
    </source>
</evidence>
<dbReference type="SMART" id="SM00326">
    <property type="entry name" value="SH3"/>
    <property type="match status" value="2"/>
</dbReference>
<accession>A0AAX4JKX2</accession>
<dbReference type="EMBL" id="CP144098">
    <property type="protein sequence ID" value="WWC86042.1"/>
    <property type="molecule type" value="Genomic_DNA"/>
</dbReference>
<dbReference type="RefSeq" id="XP_066072805.1">
    <property type="nucleotide sequence ID" value="XM_066216708.1"/>
</dbReference>
<dbReference type="Proteomes" id="UP001355207">
    <property type="component" value="Chromosome 1"/>
</dbReference>
<feature type="compositionally biased region" description="Low complexity" evidence="3">
    <location>
        <begin position="280"/>
        <end position="291"/>
    </location>
</feature>
<dbReference type="GO" id="GO:0007165">
    <property type="term" value="P:signal transduction"/>
    <property type="evidence" value="ECO:0007669"/>
    <property type="project" value="InterPro"/>
</dbReference>
<dbReference type="Pfam" id="PF00018">
    <property type="entry name" value="SH3_1"/>
    <property type="match status" value="1"/>
</dbReference>
<evidence type="ECO:0000259" key="6">
    <source>
        <dbReference type="PROSITE" id="PS50200"/>
    </source>
</evidence>
<dbReference type="Pfam" id="PF07647">
    <property type="entry name" value="SAM_2"/>
    <property type="match status" value="1"/>
</dbReference>
<feature type="region of interest" description="Disordered" evidence="3">
    <location>
        <begin position="174"/>
        <end position="230"/>
    </location>
</feature>
<dbReference type="InterPro" id="IPR001452">
    <property type="entry name" value="SH3_domain"/>
</dbReference>
<proteinExistence type="predicted"/>
<evidence type="ECO:0000256" key="2">
    <source>
        <dbReference type="PROSITE-ProRule" id="PRU00192"/>
    </source>
</evidence>
<feature type="compositionally biased region" description="Polar residues" evidence="3">
    <location>
        <begin position="739"/>
        <end position="749"/>
    </location>
</feature>
<dbReference type="SUPFAM" id="SSF54236">
    <property type="entry name" value="Ubiquitin-like"/>
    <property type="match status" value="1"/>
</dbReference>
<dbReference type="SMART" id="SM00314">
    <property type="entry name" value="RA"/>
    <property type="match status" value="1"/>
</dbReference>
<dbReference type="InterPro" id="IPR036028">
    <property type="entry name" value="SH3-like_dom_sf"/>
</dbReference>
<sequence>MSVTSPVSASPGLSLLEWDEAAVQSYLIDLGLGKYEDVIYEHGITGDVLSVMDHSALQDLGMTSLGHRLNLLRAVWELKKEQGIEFGEDDWKPQDAEDNDKVTQGNVDRLLDLIMEQHERLIHLEREQVRMLSAFEESGIPLPVPPLSADGGEIRGIPGMEGKVNLGRSGSLNWKNLKERGSEGEDGEAGPSRYNRRASTMFPSSLASSTASNVNQPVAPLTSDTPTFQDGFTPTTVTSIYPFDSPLNQSKINGEVQENKDRTHNRPHPIQPPPLTRLLSSGPVSGSSTISSPPPPNHSQQSQQNQNQQLQQQQQQQGTSSSSSLSAPKGTSQPTSSSGPSPIASTSTNAPSEKVKSQANADARSAAKSFRVTLEDPCWKVLPAALKKYKINDDWKLYALFICFDNTERCLSYDEKPLLLFQKLKETGHRPVFMLRHIKDIKSPIAVAQQKQAQKLGLPPNSTVNVLPKIKPSSDTSISPTKATSLQPGGRDENGTTPNGNNSNFPELPSPGLRDANNESGSSSRHPATNSQMNLQPGQNTGTMIDKDGNIVNVTYAVAIYPYIADRQDEFNVAVGSTYVILSKAKGWYIVQKDPDGLGKSNDPTQGWVPAGCLLELSQPISLVSPTATGEIATYPGLSPLPPDTILSSSYAGNVLMDYEAKGDAELSLKEGDKVRVYKKYCHCINSETGERGWVPAWFVGKAPTEAPNGQITNPGNTSSSATTPTPTATTIPTTNGSVTENKGNSASADNEERLKADNTPTPTPGQAQGQQGVHESKYPGEGNKI</sequence>
<feature type="compositionally biased region" description="Polar residues" evidence="3">
    <location>
        <begin position="495"/>
        <end position="505"/>
    </location>
</feature>
<dbReference type="SUPFAM" id="SSF47769">
    <property type="entry name" value="SAM/Pointed domain"/>
    <property type="match status" value="1"/>
</dbReference>
<feature type="domain" description="SAM" evidence="5">
    <location>
        <begin position="18"/>
        <end position="81"/>
    </location>
</feature>
<dbReference type="Gene3D" id="2.30.30.40">
    <property type="entry name" value="SH3 Domains"/>
    <property type="match status" value="2"/>
</dbReference>
<feature type="domain" description="Ras-associating" evidence="6">
    <location>
        <begin position="366"/>
        <end position="440"/>
    </location>
</feature>
<dbReference type="Pfam" id="PF00788">
    <property type="entry name" value="RA"/>
    <property type="match status" value="1"/>
</dbReference>
<dbReference type="AlphaFoldDB" id="A0AAX4JKX2"/>
<feature type="compositionally biased region" description="Polar residues" evidence="3">
    <location>
        <begin position="518"/>
        <end position="543"/>
    </location>
</feature>
<keyword evidence="1 2" id="KW-0728">SH3 domain</keyword>
<dbReference type="SUPFAM" id="SSF50044">
    <property type="entry name" value="SH3-domain"/>
    <property type="match status" value="2"/>
</dbReference>
<dbReference type="InterPro" id="IPR013761">
    <property type="entry name" value="SAM/pointed_sf"/>
</dbReference>
<dbReference type="InterPro" id="IPR000159">
    <property type="entry name" value="RA_dom"/>
</dbReference>
<feature type="compositionally biased region" description="Low complexity" evidence="3">
    <location>
        <begin position="298"/>
        <end position="348"/>
    </location>
</feature>
<dbReference type="InterPro" id="IPR029071">
    <property type="entry name" value="Ubiquitin-like_domsf"/>
</dbReference>
<dbReference type="CDD" id="cd01786">
    <property type="entry name" value="RA_STE50"/>
    <property type="match status" value="1"/>
</dbReference>
<feature type="region of interest" description="Disordered" evidence="3">
    <location>
        <begin position="706"/>
        <end position="786"/>
    </location>
</feature>
<reference evidence="7 8" key="1">
    <citation type="submission" date="2024-01" db="EMBL/GenBank/DDBJ databases">
        <title>Comparative genomics of Cryptococcus and Kwoniella reveals pathogenesis evolution and contrasting modes of karyotype evolution via chromosome fusion or intercentromeric recombination.</title>
        <authorList>
            <person name="Coelho M.A."/>
            <person name="David-Palma M."/>
            <person name="Shea T."/>
            <person name="Bowers K."/>
            <person name="McGinley-Smith S."/>
            <person name="Mohammad A.W."/>
            <person name="Gnirke A."/>
            <person name="Yurkov A.M."/>
            <person name="Nowrousian M."/>
            <person name="Sun S."/>
            <person name="Cuomo C.A."/>
            <person name="Heitman J."/>
        </authorList>
    </citation>
    <scope>NUCLEOTIDE SEQUENCE [LARGE SCALE GENOMIC DNA]</scope>
    <source>
        <strain evidence="7 8">CBS 6074</strain>
    </source>
</reference>
<dbReference type="SMART" id="SM00454">
    <property type="entry name" value="SAM"/>
    <property type="match status" value="1"/>
</dbReference>
<organism evidence="7 8">
    <name type="scientific">Kwoniella dendrophila CBS 6074</name>
    <dbReference type="NCBI Taxonomy" id="1295534"/>
    <lineage>
        <taxon>Eukaryota</taxon>
        <taxon>Fungi</taxon>
        <taxon>Dikarya</taxon>
        <taxon>Basidiomycota</taxon>
        <taxon>Agaricomycotina</taxon>
        <taxon>Tremellomycetes</taxon>
        <taxon>Tremellales</taxon>
        <taxon>Cryptococcaceae</taxon>
        <taxon>Kwoniella</taxon>
    </lineage>
</organism>
<dbReference type="PROSITE" id="PS50200">
    <property type="entry name" value="RA"/>
    <property type="match status" value="1"/>
</dbReference>
<dbReference type="PROSITE" id="PS50105">
    <property type="entry name" value="SAM_DOMAIN"/>
    <property type="match status" value="1"/>
</dbReference>
<evidence type="ECO:0000259" key="5">
    <source>
        <dbReference type="PROSITE" id="PS50105"/>
    </source>
</evidence>
<dbReference type="CDD" id="cd00174">
    <property type="entry name" value="SH3"/>
    <property type="match status" value="2"/>
</dbReference>
<dbReference type="InterPro" id="IPR001660">
    <property type="entry name" value="SAM"/>
</dbReference>
<dbReference type="GeneID" id="91091585"/>
<evidence type="ECO:0008006" key="9">
    <source>
        <dbReference type="Google" id="ProtNLM"/>
    </source>
</evidence>
<gene>
    <name evidence="7" type="ORF">L201_000913</name>
</gene>
<feature type="compositionally biased region" description="Low complexity" evidence="3">
    <location>
        <begin position="713"/>
        <end position="738"/>
    </location>
</feature>
<evidence type="ECO:0000259" key="4">
    <source>
        <dbReference type="PROSITE" id="PS50002"/>
    </source>
</evidence>
<feature type="domain" description="SH3" evidence="4">
    <location>
        <begin position="552"/>
        <end position="619"/>
    </location>
</feature>
<evidence type="ECO:0000256" key="3">
    <source>
        <dbReference type="SAM" id="MobiDB-lite"/>
    </source>
</evidence>
<keyword evidence="8" id="KW-1185">Reference proteome</keyword>
<name>A0AAX4JKX2_9TREE</name>
<dbReference type="Gene3D" id="3.10.20.90">
    <property type="entry name" value="Phosphatidylinositol 3-kinase Catalytic Subunit, Chain A, domain 1"/>
    <property type="match status" value="1"/>
</dbReference>
<evidence type="ECO:0000313" key="8">
    <source>
        <dbReference type="Proteomes" id="UP001355207"/>
    </source>
</evidence>
<feature type="compositionally biased region" description="Basic and acidic residues" evidence="3">
    <location>
        <begin position="775"/>
        <end position="786"/>
    </location>
</feature>
<protein>
    <recommendedName>
        <fullName evidence="9">Protein kinase regulator</fullName>
    </recommendedName>
</protein>
<dbReference type="Gene3D" id="1.10.150.50">
    <property type="entry name" value="Transcription Factor, Ets-1"/>
    <property type="match status" value="1"/>
</dbReference>
<evidence type="ECO:0000313" key="7">
    <source>
        <dbReference type="EMBL" id="WWC86042.1"/>
    </source>
</evidence>
<feature type="region of interest" description="Disordered" evidence="3">
    <location>
        <begin position="257"/>
        <end position="361"/>
    </location>
</feature>
<dbReference type="PROSITE" id="PS50002">
    <property type="entry name" value="SH3"/>
    <property type="match status" value="1"/>
</dbReference>
<feature type="compositionally biased region" description="Polar residues" evidence="3">
    <location>
        <begin position="197"/>
        <end position="230"/>
    </location>
</feature>
<feature type="compositionally biased region" description="Polar residues" evidence="3">
    <location>
        <begin position="473"/>
        <end position="487"/>
    </location>
</feature>
<feature type="region of interest" description="Disordered" evidence="3">
    <location>
        <begin position="452"/>
        <end position="544"/>
    </location>
</feature>